<accession>A0A162IMN4</accession>
<dbReference type="SUPFAM" id="SSF53067">
    <property type="entry name" value="Actin-like ATPase domain"/>
    <property type="match status" value="2"/>
</dbReference>
<dbReference type="Proteomes" id="UP000242877">
    <property type="component" value="Unassembled WGS sequence"/>
</dbReference>
<keyword evidence="4" id="KW-1185">Reference proteome</keyword>
<feature type="region of interest" description="Disordered" evidence="2">
    <location>
        <begin position="443"/>
        <end position="541"/>
    </location>
</feature>
<reference evidence="3 4" key="1">
    <citation type="journal article" date="2016" name="Genome Biol. Evol.">
        <title>Divergent and convergent evolution of fungal pathogenicity.</title>
        <authorList>
            <person name="Shang Y."/>
            <person name="Xiao G."/>
            <person name="Zheng P."/>
            <person name="Cen K."/>
            <person name="Zhan S."/>
            <person name="Wang C."/>
        </authorList>
    </citation>
    <scope>NUCLEOTIDE SEQUENCE [LARGE SCALE GENOMIC DNA]</scope>
    <source>
        <strain evidence="3 4">ARSEF 7405</strain>
    </source>
</reference>
<dbReference type="InterPro" id="IPR004000">
    <property type="entry name" value="Actin"/>
</dbReference>
<evidence type="ECO:0000256" key="2">
    <source>
        <dbReference type="SAM" id="MobiDB-lite"/>
    </source>
</evidence>
<feature type="compositionally biased region" description="Low complexity" evidence="2">
    <location>
        <begin position="1"/>
        <end position="19"/>
    </location>
</feature>
<dbReference type="AlphaFoldDB" id="A0A162IMN4"/>
<evidence type="ECO:0000313" key="4">
    <source>
        <dbReference type="Proteomes" id="UP000242877"/>
    </source>
</evidence>
<dbReference type="PANTHER" id="PTHR11937">
    <property type="entry name" value="ACTIN"/>
    <property type="match status" value="1"/>
</dbReference>
<gene>
    <name evidence="3" type="ORF">AAP_01279</name>
</gene>
<feature type="compositionally biased region" description="Basic residues" evidence="2">
    <location>
        <begin position="449"/>
        <end position="459"/>
    </location>
</feature>
<dbReference type="Gene3D" id="3.90.640.10">
    <property type="entry name" value="Actin, Chain A, domain 4"/>
    <property type="match status" value="1"/>
</dbReference>
<feature type="compositionally biased region" description="Gly residues" evidence="2">
    <location>
        <begin position="41"/>
        <end position="54"/>
    </location>
</feature>
<feature type="compositionally biased region" description="Basic and acidic residues" evidence="2">
    <location>
        <begin position="637"/>
        <end position="650"/>
    </location>
</feature>
<dbReference type="OrthoDB" id="337660at2759"/>
<dbReference type="Gene3D" id="3.30.420.40">
    <property type="match status" value="2"/>
</dbReference>
<feature type="compositionally biased region" description="Polar residues" evidence="2">
    <location>
        <begin position="497"/>
        <end position="517"/>
    </location>
</feature>
<dbReference type="VEuPathDB" id="FungiDB:AAP_01279"/>
<evidence type="ECO:0000256" key="1">
    <source>
        <dbReference type="RuleBase" id="RU000487"/>
    </source>
</evidence>
<feature type="compositionally biased region" description="Low complexity" evidence="2">
    <location>
        <begin position="518"/>
        <end position="531"/>
    </location>
</feature>
<comment type="similarity">
    <text evidence="1">Belongs to the actin family.</text>
</comment>
<dbReference type="EMBL" id="AZGZ01000004">
    <property type="protein sequence ID" value="KZZ95603.1"/>
    <property type="molecule type" value="Genomic_DNA"/>
</dbReference>
<name>A0A162IMN4_9EURO</name>
<comment type="caution">
    <text evidence="3">The sequence shown here is derived from an EMBL/GenBank/DDBJ whole genome shotgun (WGS) entry which is preliminary data.</text>
</comment>
<dbReference type="Pfam" id="PF00022">
    <property type="entry name" value="Actin"/>
    <property type="match status" value="1"/>
</dbReference>
<dbReference type="SMART" id="SM00268">
    <property type="entry name" value="ACTIN"/>
    <property type="match status" value="1"/>
</dbReference>
<feature type="region of interest" description="Disordered" evidence="2">
    <location>
        <begin position="1"/>
        <end position="59"/>
    </location>
</feature>
<protein>
    <submittedName>
        <fullName evidence="3">Actin-like protein</fullName>
    </submittedName>
</protein>
<feature type="region of interest" description="Disordered" evidence="2">
    <location>
        <begin position="612"/>
        <end position="658"/>
    </location>
</feature>
<dbReference type="InterPro" id="IPR043129">
    <property type="entry name" value="ATPase_NBD"/>
</dbReference>
<organism evidence="3 4">
    <name type="scientific">Ascosphaera apis ARSEF 7405</name>
    <dbReference type="NCBI Taxonomy" id="392613"/>
    <lineage>
        <taxon>Eukaryota</taxon>
        <taxon>Fungi</taxon>
        <taxon>Dikarya</taxon>
        <taxon>Ascomycota</taxon>
        <taxon>Pezizomycotina</taxon>
        <taxon>Eurotiomycetes</taxon>
        <taxon>Eurotiomycetidae</taxon>
        <taxon>Onygenales</taxon>
        <taxon>Ascosphaeraceae</taxon>
        <taxon>Ascosphaera</taxon>
    </lineage>
</organism>
<evidence type="ECO:0000313" key="3">
    <source>
        <dbReference type="EMBL" id="KZZ95603.1"/>
    </source>
</evidence>
<feature type="compositionally biased region" description="Basic and acidic residues" evidence="2">
    <location>
        <begin position="612"/>
        <end position="629"/>
    </location>
</feature>
<sequence>MATTSSSSTAYRPSSTRPSTRSHHSSHPSTQHIPFTAGSATGTGTGTSSGGTGGSSSYRHEEDAVIIELGARYLRAGFEGESSPMCVLRFSPEDGRRVGDYRGWIQPRSGSLKKNKPIKDINEWCKGYELWSADMRNFDIGLFEDRLERAIREVYNKYLLTDAGNSKIVLVLPSIISHQILSAVLSTIFNRWKHPSITLLPSATMAAVSAGLRTALIVDIGWEESVVTGVYEYREVKSRRSIRATKLLMHRFAIFLSRLEEGQAAVPSEDKIPEETTQTDENNTAITIDFDTCEEVMNKLSWCRRKRARNYRARSISHRTSLSNEEDREPFRPDPFPVTIPLPSGATPVIPFGDIADIVEETLFVDGVDPRDLDDEEMPLDYLVYTTLLDMSPDVRGMMMARIVFTGGGSEIVGVRQRTMDGVERLVERYGWSAVRGMVIDRMKAEGPKKRRDTTRRKSSVQQQQQPPVPIDQMLSDAAQSQSPAVEQEGEVKDTETSPSSNAVTTPPLTAQPSSAFSPTPLSPLQTPSIPAHAQTIPPNPIDTKLARQQAQSNPPPPPIIGTLRHLTTLGPWCGASLTTSLNVKGVVEIERERFLKEGVSGWSGIARRETAEHGGHHGHGHGHEDGKEKRKSGLAGKKDRDSVGGRDRGSWTLGGWA</sequence>
<proteinExistence type="inferred from homology"/>